<evidence type="ECO:0000256" key="11">
    <source>
        <dbReference type="ARBA" id="ARBA00023264"/>
    </source>
</evidence>
<accession>A0AAD3TQZ6</accession>
<feature type="transmembrane region" description="Helical" evidence="14">
    <location>
        <begin position="224"/>
        <end position="244"/>
    </location>
</feature>
<keyword evidence="11" id="KW-1208">Phospholipid metabolism</keyword>
<protein>
    <recommendedName>
        <fullName evidence="3">Glycerophosphocholine acyltransferase 1</fullName>
    </recommendedName>
</protein>
<comment type="subcellular location">
    <subcellularLocation>
        <location evidence="1">Membrane</location>
        <topology evidence="1">Multi-pass membrane protein</topology>
    </subcellularLocation>
</comment>
<reference evidence="15" key="2">
    <citation type="submission" date="2023-06" db="EMBL/GenBank/DDBJ databases">
        <authorList>
            <person name="Kobayashi Y."/>
            <person name="Kayamori A."/>
            <person name="Aoki K."/>
            <person name="Shiwa Y."/>
            <person name="Fujita N."/>
            <person name="Sugita T."/>
            <person name="Iwasaki W."/>
            <person name="Tanaka N."/>
            <person name="Takashima M."/>
        </authorList>
    </citation>
    <scope>NUCLEOTIDE SEQUENCE</scope>
    <source>
        <strain evidence="15">HIS016</strain>
    </source>
</reference>
<keyword evidence="4" id="KW-0444">Lipid biosynthesis</keyword>
<feature type="compositionally biased region" description="Low complexity" evidence="13">
    <location>
        <begin position="420"/>
        <end position="446"/>
    </location>
</feature>
<feature type="transmembrane region" description="Helical" evidence="14">
    <location>
        <begin position="150"/>
        <end position="168"/>
    </location>
</feature>
<dbReference type="Proteomes" id="UP001222932">
    <property type="component" value="Unassembled WGS sequence"/>
</dbReference>
<keyword evidence="7 14" id="KW-1133">Transmembrane helix</keyword>
<comment type="caution">
    <text evidence="15">The sequence shown here is derived from an EMBL/GenBank/DDBJ whole genome shotgun (WGS) entry which is preliminary data.</text>
</comment>
<sequence length="494" mass="56233">MQEGEDTSSRSPSRSVTPTPPPLSRTSSSLSGIARNGAERVGENWAEGLVLLDVIETFFDSRLDLWERQLKRSSRKIRQRAAELVSKGLRTDKAVAEEGDESGLTRRRPKQEAERVERELSRFKINVADRVNRLSASWASDSVVRTRDKFSFVLGVCTLAGTCLLWGLRPTWFPSVYTVQAVIYLTWRVYTYKKKHFHYFLFDLCYFVNILDMIWLWFFPSSTVLFICCYCLTMGPLASAIITWRNSLVFHSIDKVTSLFIHIFRYPNAGERYPGILHVDDYNWTQRIALSAVPYCLWQLTYWKFISVDRHEKIVSGKRENSFHYLLNDKHNPIGRALRGIKAEHREGWFILGQLIYSIIFMIPASTLFLHNETATYICLCVLFLVSTWNGACFYVEVFGRKFARELEQLRKEMDALTATSSSSSTGSNSPKGSSNTASTSSTSAADENMRVGDRLDALANSPLILPVTTPDLSEALPVVDKDKDKDKGKDKAE</sequence>
<evidence type="ECO:0000256" key="2">
    <source>
        <dbReference type="ARBA" id="ARBA00006675"/>
    </source>
</evidence>
<keyword evidence="8" id="KW-0443">Lipid metabolism</keyword>
<evidence type="ECO:0000256" key="5">
    <source>
        <dbReference type="ARBA" id="ARBA00022679"/>
    </source>
</evidence>
<feature type="transmembrane region" description="Helical" evidence="14">
    <location>
        <begin position="174"/>
        <end position="190"/>
    </location>
</feature>
<evidence type="ECO:0000256" key="1">
    <source>
        <dbReference type="ARBA" id="ARBA00004141"/>
    </source>
</evidence>
<dbReference type="PANTHER" id="PTHR31201">
    <property type="entry name" value="OS01G0585100 PROTEIN"/>
    <property type="match status" value="1"/>
</dbReference>
<evidence type="ECO:0000256" key="14">
    <source>
        <dbReference type="SAM" id="Phobius"/>
    </source>
</evidence>
<dbReference type="AlphaFoldDB" id="A0AAD3TQZ6"/>
<dbReference type="GO" id="GO:0016746">
    <property type="term" value="F:acyltransferase activity"/>
    <property type="evidence" value="ECO:0007669"/>
    <property type="project" value="UniProtKB-KW"/>
</dbReference>
<dbReference type="PANTHER" id="PTHR31201:SF1">
    <property type="entry name" value="GLYCEROPHOSPHOCHOLINE ACYLTRANSFERASE 1"/>
    <property type="match status" value="1"/>
</dbReference>
<dbReference type="GO" id="GO:0006656">
    <property type="term" value="P:phosphatidylcholine biosynthetic process"/>
    <property type="evidence" value="ECO:0007669"/>
    <property type="project" value="TreeGrafter"/>
</dbReference>
<feature type="region of interest" description="Disordered" evidence="13">
    <location>
        <begin position="418"/>
        <end position="447"/>
    </location>
</feature>
<keyword evidence="16" id="KW-1185">Reference proteome</keyword>
<gene>
    <name evidence="15" type="ORF">CspeluHIS016_0201690</name>
</gene>
<keyword evidence="5" id="KW-0808">Transferase</keyword>
<proteinExistence type="inferred from homology"/>
<dbReference type="Pfam" id="PF10998">
    <property type="entry name" value="DUF2838"/>
    <property type="match status" value="1"/>
</dbReference>
<evidence type="ECO:0000256" key="12">
    <source>
        <dbReference type="ARBA" id="ARBA00023315"/>
    </source>
</evidence>
<evidence type="ECO:0000256" key="13">
    <source>
        <dbReference type="SAM" id="MobiDB-lite"/>
    </source>
</evidence>
<name>A0AAD3TQZ6_9TREE</name>
<evidence type="ECO:0000256" key="10">
    <source>
        <dbReference type="ARBA" id="ARBA00023209"/>
    </source>
</evidence>
<evidence type="ECO:0000256" key="6">
    <source>
        <dbReference type="ARBA" id="ARBA00022692"/>
    </source>
</evidence>
<evidence type="ECO:0000256" key="4">
    <source>
        <dbReference type="ARBA" id="ARBA00022516"/>
    </source>
</evidence>
<reference evidence="15" key="1">
    <citation type="journal article" date="2023" name="BMC Genomics">
        <title>Chromosome-level genome assemblies of Cutaneotrichosporon spp. (Trichosporonales, Basidiomycota) reveal imbalanced evolution between nucleotide sequences and chromosome synteny.</title>
        <authorList>
            <person name="Kobayashi Y."/>
            <person name="Kayamori A."/>
            <person name="Aoki K."/>
            <person name="Shiwa Y."/>
            <person name="Matsutani M."/>
            <person name="Fujita N."/>
            <person name="Sugita T."/>
            <person name="Iwasaki W."/>
            <person name="Tanaka N."/>
            <person name="Takashima M."/>
        </authorList>
    </citation>
    <scope>NUCLEOTIDE SEQUENCE</scope>
    <source>
        <strain evidence="15">HIS016</strain>
    </source>
</reference>
<keyword evidence="12" id="KW-0012">Acyltransferase</keyword>
<feature type="region of interest" description="Disordered" evidence="13">
    <location>
        <begin position="1"/>
        <end position="31"/>
    </location>
</feature>
<feature type="transmembrane region" description="Helical" evidence="14">
    <location>
        <begin position="349"/>
        <end position="369"/>
    </location>
</feature>
<dbReference type="EMBL" id="BTCM01000002">
    <property type="protein sequence ID" value="GMK55113.1"/>
    <property type="molecule type" value="Genomic_DNA"/>
</dbReference>
<keyword evidence="6 14" id="KW-0812">Transmembrane</keyword>
<keyword evidence="10" id="KW-0594">Phospholipid biosynthesis</keyword>
<evidence type="ECO:0000256" key="9">
    <source>
        <dbReference type="ARBA" id="ARBA00023136"/>
    </source>
</evidence>
<evidence type="ECO:0000313" key="16">
    <source>
        <dbReference type="Proteomes" id="UP001222932"/>
    </source>
</evidence>
<evidence type="ECO:0000256" key="8">
    <source>
        <dbReference type="ARBA" id="ARBA00023098"/>
    </source>
</evidence>
<evidence type="ECO:0000256" key="3">
    <source>
        <dbReference type="ARBA" id="ARBA00019082"/>
    </source>
</evidence>
<dbReference type="InterPro" id="IPR021261">
    <property type="entry name" value="GPCAT"/>
</dbReference>
<keyword evidence="9 14" id="KW-0472">Membrane</keyword>
<feature type="transmembrane region" description="Helical" evidence="14">
    <location>
        <begin position="197"/>
        <end position="218"/>
    </location>
</feature>
<comment type="similarity">
    <text evidence="2">Belongs to the GPC1 family.</text>
</comment>
<feature type="transmembrane region" description="Helical" evidence="14">
    <location>
        <begin position="375"/>
        <end position="396"/>
    </location>
</feature>
<evidence type="ECO:0000313" key="15">
    <source>
        <dbReference type="EMBL" id="GMK55113.1"/>
    </source>
</evidence>
<organism evidence="15 16">
    <name type="scientific">Cutaneotrichosporon spelunceum</name>
    <dbReference type="NCBI Taxonomy" id="1672016"/>
    <lineage>
        <taxon>Eukaryota</taxon>
        <taxon>Fungi</taxon>
        <taxon>Dikarya</taxon>
        <taxon>Basidiomycota</taxon>
        <taxon>Agaricomycotina</taxon>
        <taxon>Tremellomycetes</taxon>
        <taxon>Trichosporonales</taxon>
        <taxon>Trichosporonaceae</taxon>
        <taxon>Cutaneotrichosporon</taxon>
    </lineage>
</organism>
<evidence type="ECO:0000256" key="7">
    <source>
        <dbReference type="ARBA" id="ARBA00022989"/>
    </source>
</evidence>
<dbReference type="GO" id="GO:0016020">
    <property type="term" value="C:membrane"/>
    <property type="evidence" value="ECO:0007669"/>
    <property type="project" value="UniProtKB-SubCell"/>
</dbReference>